<organism evidence="1 2">
    <name type="scientific">Vagococcus allomyrinae</name>
    <dbReference type="NCBI Taxonomy" id="2794353"/>
    <lineage>
        <taxon>Bacteria</taxon>
        <taxon>Bacillati</taxon>
        <taxon>Bacillota</taxon>
        <taxon>Bacilli</taxon>
        <taxon>Lactobacillales</taxon>
        <taxon>Enterococcaceae</taxon>
        <taxon>Vagococcus</taxon>
    </lineage>
</organism>
<accession>A0A940SU97</accession>
<dbReference type="EMBL" id="JAEEGA010000003">
    <property type="protein sequence ID" value="MBP1040529.1"/>
    <property type="molecule type" value="Genomic_DNA"/>
</dbReference>
<dbReference type="InterPro" id="IPR017850">
    <property type="entry name" value="Alkaline_phosphatase_core_sf"/>
</dbReference>
<comment type="caution">
    <text evidence="1">The sequence shown here is derived from an EMBL/GenBank/DDBJ whole genome shotgun (WGS) entry which is preliminary data.</text>
</comment>
<dbReference type="Gene3D" id="3.40.720.10">
    <property type="entry name" value="Alkaline Phosphatase, subunit A"/>
    <property type="match status" value="1"/>
</dbReference>
<dbReference type="RefSeq" id="WP_209525590.1">
    <property type="nucleotide sequence ID" value="NZ_JAEEGA010000003.1"/>
</dbReference>
<evidence type="ECO:0000313" key="2">
    <source>
        <dbReference type="Proteomes" id="UP000674938"/>
    </source>
</evidence>
<name>A0A940SU97_9ENTE</name>
<proteinExistence type="predicted"/>
<evidence type="ECO:0000313" key="1">
    <source>
        <dbReference type="EMBL" id="MBP1040529.1"/>
    </source>
</evidence>
<dbReference type="Pfam" id="PF01663">
    <property type="entry name" value="Phosphodiest"/>
    <property type="match status" value="1"/>
</dbReference>
<sequence length="261" mass="29585">MLKNKVILVILDGCRYDTAKEQMGFLNSLVTHQKAQLAKVIAEMPSNSRPLYEVLMTGTPMHQNQIYTNLAVQRSKEVSLFELVKKAGGLTAVAGYYWLSELYNQAPYNIMTDRIQHDQDKLIQHGIFYSEDHYPDSHVFADGNALINEYQPDFMVVHSMNIDDVGHKYTANSKEYLTAVNYADIILGYFIPIWQKLGYQLIVTADHGMDQFGLHGGSLNEHREVPLFYLGNDLELGTEDIPQLKVMPLVCDLLGIQQVGQ</sequence>
<dbReference type="Proteomes" id="UP000674938">
    <property type="component" value="Unassembled WGS sequence"/>
</dbReference>
<reference evidence="1" key="1">
    <citation type="submission" date="2020-12" db="EMBL/GenBank/DDBJ databases">
        <title>Vagococcus allomyrinae sp. nov. and Enterococcus lavae sp. nov., isolated from the larvae of Allomyrina dichotoma.</title>
        <authorList>
            <person name="Lee S.D."/>
        </authorList>
    </citation>
    <scope>NUCLEOTIDE SEQUENCE</scope>
    <source>
        <strain evidence="1">BWB3-3</strain>
    </source>
</reference>
<dbReference type="PANTHER" id="PTHR10151">
    <property type="entry name" value="ECTONUCLEOTIDE PYROPHOSPHATASE/PHOSPHODIESTERASE"/>
    <property type="match status" value="1"/>
</dbReference>
<dbReference type="InterPro" id="IPR002591">
    <property type="entry name" value="Phosphodiest/P_Trfase"/>
</dbReference>
<gene>
    <name evidence="1" type="ORF">I6N95_05900</name>
</gene>
<dbReference type="SUPFAM" id="SSF53649">
    <property type="entry name" value="Alkaline phosphatase-like"/>
    <property type="match status" value="1"/>
</dbReference>
<protein>
    <submittedName>
        <fullName evidence="1">Alkaline phosphatase family protein</fullName>
    </submittedName>
</protein>
<keyword evidence="2" id="KW-1185">Reference proteome</keyword>
<dbReference type="PANTHER" id="PTHR10151:SF120">
    <property type="entry name" value="BIS(5'-ADENOSYL)-TRIPHOSPHATASE"/>
    <property type="match status" value="1"/>
</dbReference>
<dbReference type="GO" id="GO:0016787">
    <property type="term" value="F:hydrolase activity"/>
    <property type="evidence" value="ECO:0007669"/>
    <property type="project" value="UniProtKB-ARBA"/>
</dbReference>
<dbReference type="AlphaFoldDB" id="A0A940SU97"/>